<dbReference type="Proteomes" id="UP000658690">
    <property type="component" value="Unassembled WGS sequence"/>
</dbReference>
<evidence type="ECO:0000259" key="1">
    <source>
        <dbReference type="SMART" id="SM00871"/>
    </source>
</evidence>
<sequence>MNSENQVQLLELQEIKLVGLYVTSSFQGHLPERVEAMKQEFHKRKDEIRNVIHPERYISPSFTSEVLFTYLICMEVDNLSEVPKGMIGFTIPPHRYAKVKSAGDPYQVIHNYLDADGQQSDRRALALEIYYFENPSWPDKAEVLIPLQ</sequence>
<dbReference type="InterPro" id="IPR029441">
    <property type="entry name" value="Cass2"/>
</dbReference>
<dbReference type="Pfam" id="PF14526">
    <property type="entry name" value="Cass2"/>
    <property type="match status" value="1"/>
</dbReference>
<keyword evidence="3" id="KW-1185">Reference proteome</keyword>
<protein>
    <submittedName>
        <fullName evidence="2">AraC family transcriptional regulator</fullName>
    </submittedName>
</protein>
<evidence type="ECO:0000313" key="3">
    <source>
        <dbReference type="Proteomes" id="UP000658690"/>
    </source>
</evidence>
<name>A0ABX1YX10_9BACL</name>
<evidence type="ECO:0000313" key="2">
    <source>
        <dbReference type="EMBL" id="NOU85663.1"/>
    </source>
</evidence>
<dbReference type="Gene3D" id="3.20.80.10">
    <property type="entry name" value="Regulatory factor, effector binding domain"/>
    <property type="match status" value="1"/>
</dbReference>
<dbReference type="SMART" id="SM00871">
    <property type="entry name" value="AraC_E_bind"/>
    <property type="match status" value="1"/>
</dbReference>
<dbReference type="EMBL" id="WHOC01000040">
    <property type="protein sequence ID" value="NOU85663.1"/>
    <property type="molecule type" value="Genomic_DNA"/>
</dbReference>
<dbReference type="RefSeq" id="WP_171688981.1">
    <property type="nucleotide sequence ID" value="NZ_WHOC01000040.1"/>
</dbReference>
<accession>A0ABX1YX10</accession>
<proteinExistence type="predicted"/>
<dbReference type="InterPro" id="IPR010499">
    <property type="entry name" value="AraC_E-bd"/>
</dbReference>
<organism evidence="2 3">
    <name type="scientific">Paenibacillus germinis</name>
    <dbReference type="NCBI Taxonomy" id="2654979"/>
    <lineage>
        <taxon>Bacteria</taxon>
        <taxon>Bacillati</taxon>
        <taxon>Bacillota</taxon>
        <taxon>Bacilli</taxon>
        <taxon>Bacillales</taxon>
        <taxon>Paenibacillaceae</taxon>
        <taxon>Paenibacillus</taxon>
    </lineage>
</organism>
<dbReference type="SUPFAM" id="SSF55136">
    <property type="entry name" value="Probable bacterial effector-binding domain"/>
    <property type="match status" value="1"/>
</dbReference>
<dbReference type="InterPro" id="IPR011256">
    <property type="entry name" value="Reg_factor_effector_dom_sf"/>
</dbReference>
<reference evidence="2 3" key="1">
    <citation type="submission" date="2019-10" db="EMBL/GenBank/DDBJ databases">
        <title>Description of Paenibacillus choica sp. nov.</title>
        <authorList>
            <person name="Carlier A."/>
            <person name="Qi S."/>
        </authorList>
    </citation>
    <scope>NUCLEOTIDE SEQUENCE [LARGE SCALE GENOMIC DNA]</scope>
    <source>
        <strain evidence="2 3">LMG 31460</strain>
    </source>
</reference>
<comment type="caution">
    <text evidence="2">The sequence shown here is derived from an EMBL/GenBank/DDBJ whole genome shotgun (WGS) entry which is preliminary data.</text>
</comment>
<feature type="domain" description="AraC effector-binding" evidence="1">
    <location>
        <begin position="5"/>
        <end position="148"/>
    </location>
</feature>
<gene>
    <name evidence="2" type="ORF">GC102_07710</name>
</gene>